<dbReference type="SUPFAM" id="SSF48726">
    <property type="entry name" value="Immunoglobulin"/>
    <property type="match status" value="1"/>
</dbReference>
<dbReference type="AlphaFoldDB" id="A0A8A4TQP5"/>
<evidence type="ECO:0000313" key="2">
    <source>
        <dbReference type="EMBL" id="QTD51737.1"/>
    </source>
</evidence>
<feature type="domain" description="Ig-like" evidence="1">
    <location>
        <begin position="613"/>
        <end position="693"/>
    </location>
</feature>
<protein>
    <recommendedName>
        <fullName evidence="1">Ig-like domain-containing protein</fullName>
    </recommendedName>
</protein>
<organism evidence="2 3">
    <name type="scientific">Sulfidibacter corallicola</name>
    <dbReference type="NCBI Taxonomy" id="2818388"/>
    <lineage>
        <taxon>Bacteria</taxon>
        <taxon>Pseudomonadati</taxon>
        <taxon>Acidobacteriota</taxon>
        <taxon>Holophagae</taxon>
        <taxon>Acanthopleuribacterales</taxon>
        <taxon>Acanthopleuribacteraceae</taxon>
        <taxon>Sulfidibacter</taxon>
    </lineage>
</organism>
<dbReference type="InterPro" id="IPR011047">
    <property type="entry name" value="Quinoprotein_ADH-like_sf"/>
</dbReference>
<dbReference type="Gene3D" id="2.60.40.10">
    <property type="entry name" value="Immunoglobulins"/>
    <property type="match status" value="1"/>
</dbReference>
<dbReference type="Proteomes" id="UP000663929">
    <property type="component" value="Chromosome"/>
</dbReference>
<accession>A0A8A4TQP5</accession>
<sequence>MKIEILWRILFITFAASTSWHGLADVELEPLGLFGESEPGHVTVHDDIAYVGQECKGLAILDFNEITNPVLMGRYAKSDNLVQGVYLEGAYYYFATDHWEVLDVRDPSNPTMLASHAYPEEYGHFAQALVADSRLYLLYRNKVGVWDIQNPFEADWLATPDMETNTSTGFPLGSNLGFHNGHLLVGQQGYLDIYDMQNPVQPVRLAHLLLNQHDDSQAMVTHGSIVYVGGLFMTYVVDLSSHSDPRLLRTLFESNTSLMSMAIGDDVLFTMNEINPMRAYDISDPTNPTLMNPVPLTTSGPSFFEAESNRLFYDGGAQGLRVASLADPQNPVELTSWDLAYGRYRGLATQGNFLYAFTNDHFLVHEWSENDGLTEIGSLDIDDDTFVGRHIHVKDQIVFFLGRDFGDGHPLVMVDVSDPSEPRRIQGPAQPYLGMHLIDHQLLLVDVGGISVYDVTNPSNPVLQKQNPRTTGLTGEIGASDSMLYFGVEGGIQIAELAADGTITDLDIYPFDFLHLWIFDDLLVTADSQAYILFDLSQPQNPVLQGLLGIRPSSWPQVTRRGNFLWTERFVGQLHVFNIEDFNNPVEAPGALGIHIDDLVLKDDLLFLGLYCPQNLAAYRVRACGTALQVSPLEDRFACIGEPLTVSLDFLGDATGFQWYRDGEPIEGAVTEELVIDVPDSSTSGMYHCVITNDCEEIVMEPFQLIATQCELTSGFAIWGQEGMWFCSSEAPSVLDYVAFVQNGNQCP</sequence>
<dbReference type="EMBL" id="CP071793">
    <property type="protein sequence ID" value="QTD51737.1"/>
    <property type="molecule type" value="Genomic_DNA"/>
</dbReference>
<dbReference type="SUPFAM" id="SSF101908">
    <property type="entry name" value="Putative isomerase YbhE"/>
    <property type="match status" value="1"/>
</dbReference>
<dbReference type="InterPro" id="IPR013211">
    <property type="entry name" value="LVIVD"/>
</dbReference>
<name>A0A8A4TQP5_SULCO</name>
<gene>
    <name evidence="2" type="ORF">J3U87_04645</name>
</gene>
<proteinExistence type="predicted"/>
<dbReference type="InterPro" id="IPR007110">
    <property type="entry name" value="Ig-like_dom"/>
</dbReference>
<keyword evidence="3" id="KW-1185">Reference proteome</keyword>
<evidence type="ECO:0000313" key="3">
    <source>
        <dbReference type="Proteomes" id="UP000663929"/>
    </source>
</evidence>
<evidence type="ECO:0000259" key="1">
    <source>
        <dbReference type="PROSITE" id="PS50835"/>
    </source>
</evidence>
<dbReference type="SUPFAM" id="SSF50998">
    <property type="entry name" value="Quinoprotein alcohol dehydrogenase-like"/>
    <property type="match status" value="1"/>
</dbReference>
<dbReference type="KEGG" id="scor:J3U87_04645"/>
<dbReference type="PROSITE" id="PS50835">
    <property type="entry name" value="IG_LIKE"/>
    <property type="match status" value="1"/>
</dbReference>
<dbReference type="InterPro" id="IPR036179">
    <property type="entry name" value="Ig-like_dom_sf"/>
</dbReference>
<dbReference type="InterPro" id="IPR013783">
    <property type="entry name" value="Ig-like_fold"/>
</dbReference>
<reference evidence="2" key="1">
    <citation type="submission" date="2021-03" db="EMBL/GenBank/DDBJ databases">
        <title>Acanthopleuribacteraceae sp. M133.</title>
        <authorList>
            <person name="Wang G."/>
        </authorList>
    </citation>
    <scope>NUCLEOTIDE SEQUENCE</scope>
    <source>
        <strain evidence="2">M133</strain>
    </source>
</reference>
<dbReference type="Pfam" id="PF08309">
    <property type="entry name" value="LVIVD"/>
    <property type="match status" value="4"/>
</dbReference>
<dbReference type="RefSeq" id="WP_237381859.1">
    <property type="nucleotide sequence ID" value="NZ_CP071793.1"/>
</dbReference>